<dbReference type="GeneID" id="77809247"/>
<evidence type="ECO:0000256" key="1">
    <source>
        <dbReference type="SAM" id="Coils"/>
    </source>
</evidence>
<feature type="compositionally biased region" description="Low complexity" evidence="2">
    <location>
        <begin position="135"/>
        <end position="153"/>
    </location>
</feature>
<name>A0ABY7CGY3_9BASI</name>
<feature type="coiled-coil region" evidence="1">
    <location>
        <begin position="183"/>
        <end position="210"/>
    </location>
</feature>
<accession>A0ABY7CGY3</accession>
<dbReference type="EMBL" id="CP110424">
    <property type="protein sequence ID" value="WAQ84015.1"/>
    <property type="molecule type" value="Genomic_DNA"/>
</dbReference>
<feature type="region of interest" description="Disordered" evidence="2">
    <location>
        <begin position="135"/>
        <end position="158"/>
    </location>
</feature>
<keyword evidence="1" id="KW-0175">Coiled coil</keyword>
<gene>
    <name evidence="3" type="ORF">PtA15_4A466</name>
</gene>
<dbReference type="Proteomes" id="UP001164743">
    <property type="component" value="Chromosome 4A"/>
</dbReference>
<evidence type="ECO:0000313" key="4">
    <source>
        <dbReference type="Proteomes" id="UP001164743"/>
    </source>
</evidence>
<organism evidence="3 4">
    <name type="scientific">Puccinia triticina</name>
    <dbReference type="NCBI Taxonomy" id="208348"/>
    <lineage>
        <taxon>Eukaryota</taxon>
        <taxon>Fungi</taxon>
        <taxon>Dikarya</taxon>
        <taxon>Basidiomycota</taxon>
        <taxon>Pucciniomycotina</taxon>
        <taxon>Pucciniomycetes</taxon>
        <taxon>Pucciniales</taxon>
        <taxon>Pucciniaceae</taxon>
        <taxon>Puccinia</taxon>
    </lineage>
</organism>
<protein>
    <recommendedName>
        <fullName evidence="5">No apical meristem-associated C-terminal domain-containing protein</fullName>
    </recommendedName>
</protein>
<dbReference type="RefSeq" id="XP_053019570.1">
    <property type="nucleotide sequence ID" value="XM_053168352.1"/>
</dbReference>
<evidence type="ECO:0000313" key="3">
    <source>
        <dbReference type="EMBL" id="WAQ84015.1"/>
    </source>
</evidence>
<keyword evidence="4" id="KW-1185">Reference proteome</keyword>
<proteinExistence type="predicted"/>
<sequence>MDPGQWQTPTSIIPAHQQVTSTKSTLSHLTQPPYLNPTLLNWPHPNLAGNQHSLAPVPSHHLGMIPGAINHPPGYVQVARQTRGLPDLDPARASYLHKNTRDFDYQITNDMYSGVPVPIKASLPGNTLISAAPVRTPTTPAAQPTTVPPTIAAGGKQKPKRSAEEMARAADEAAAVCADKNQKKAIETREKMLEKERAALRRESEAAAKTPQKTWPEDKSLELLRFWKCVKDKHT</sequence>
<evidence type="ECO:0000256" key="2">
    <source>
        <dbReference type="SAM" id="MobiDB-lite"/>
    </source>
</evidence>
<evidence type="ECO:0008006" key="5">
    <source>
        <dbReference type="Google" id="ProtNLM"/>
    </source>
</evidence>
<reference evidence="3" key="1">
    <citation type="submission" date="2022-10" db="EMBL/GenBank/DDBJ databases">
        <title>Puccinia triticina Genome sequencing and assembly.</title>
        <authorList>
            <person name="Li C."/>
        </authorList>
    </citation>
    <scope>NUCLEOTIDE SEQUENCE</scope>
    <source>
        <strain evidence="3">Pt15</strain>
    </source>
</reference>